<evidence type="ECO:0000313" key="3">
    <source>
        <dbReference type="WBParaSite" id="BTMF_0000260101-mRNA-1"/>
    </source>
</evidence>
<dbReference type="EMBL" id="UZAG01001471">
    <property type="protein sequence ID" value="VDO11372.1"/>
    <property type="molecule type" value="Genomic_DNA"/>
</dbReference>
<reference evidence="1 2" key="2">
    <citation type="submission" date="2018-11" db="EMBL/GenBank/DDBJ databases">
        <authorList>
            <consortium name="Pathogen Informatics"/>
        </authorList>
    </citation>
    <scope>NUCLEOTIDE SEQUENCE [LARGE SCALE GENOMIC DNA]</scope>
</reference>
<dbReference type="Proteomes" id="UP000280834">
    <property type="component" value="Unassembled WGS sequence"/>
</dbReference>
<keyword evidence="2" id="KW-1185">Reference proteome</keyword>
<name>A0A0R3Q8E3_9BILA</name>
<gene>
    <name evidence="1" type="ORF">BTMF_LOCUS1923</name>
</gene>
<protein>
    <submittedName>
        <fullName evidence="3">P26</fullName>
    </submittedName>
</protein>
<dbReference type="AlphaFoldDB" id="A0A0R3Q8E3"/>
<dbReference type="STRING" id="42155.A0A0R3Q8E3"/>
<proteinExistence type="predicted"/>
<dbReference type="WBParaSite" id="BTMF_0000260101-mRNA-1">
    <property type="protein sequence ID" value="BTMF_0000260101-mRNA-1"/>
    <property type="gene ID" value="BTMF_0000260101"/>
</dbReference>
<sequence>MNMEKYLVNGVEVKLKFVRTRDAFSILATQGQYRIRILDATLKIRKVKINPAILLAHSKNLERFNAKYPITRVETKISTIAAGLASYSCNNIILGQIPKRVIIGFVSNRTYNGDFQLNPYNFEHFNLNHLCLYVDGVQVPSKPLQPDYANNLYSDCYNTLFSGTDIFYGNSYNHNITKEDYKGGYTLYAFDLTSDLSASNNGHWNLIRHGSVLVDLKFSAVLAEAVNMILYAEFDNVIEIDKRRNVNIDFGA</sequence>
<reference evidence="3" key="1">
    <citation type="submission" date="2017-02" db="UniProtKB">
        <authorList>
            <consortium name="WormBaseParasite"/>
        </authorList>
    </citation>
    <scope>IDENTIFICATION</scope>
</reference>
<organism evidence="3">
    <name type="scientific">Brugia timori</name>
    <dbReference type="NCBI Taxonomy" id="42155"/>
    <lineage>
        <taxon>Eukaryota</taxon>
        <taxon>Metazoa</taxon>
        <taxon>Ecdysozoa</taxon>
        <taxon>Nematoda</taxon>
        <taxon>Chromadorea</taxon>
        <taxon>Rhabditida</taxon>
        <taxon>Spirurina</taxon>
        <taxon>Spiruromorpha</taxon>
        <taxon>Filarioidea</taxon>
        <taxon>Onchocercidae</taxon>
        <taxon>Brugia</taxon>
    </lineage>
</organism>
<evidence type="ECO:0000313" key="1">
    <source>
        <dbReference type="EMBL" id="VDO11372.1"/>
    </source>
</evidence>
<accession>A0A0R3Q8E3</accession>
<evidence type="ECO:0000313" key="2">
    <source>
        <dbReference type="Proteomes" id="UP000280834"/>
    </source>
</evidence>